<dbReference type="SUPFAM" id="SSF48008">
    <property type="entry name" value="GntR ligand-binding domain-like"/>
    <property type="match status" value="1"/>
</dbReference>
<reference evidence="5 6" key="1">
    <citation type="submission" date="2015-01" db="EMBL/GenBank/DDBJ databases">
        <title>Complete genome of Pseudomonas batumici UCM B-321 producer of the batumin antibiotic with strong antistaphilococcal and potential anticancer activity.</title>
        <authorList>
            <person name="Klochko V.V."/>
            <person name="Zelena L.B."/>
            <person name="Elena K.A."/>
            <person name="Reva O.N."/>
        </authorList>
    </citation>
    <scope>NUCLEOTIDE SEQUENCE [LARGE SCALE GENOMIC DNA]</scope>
    <source>
        <strain evidence="5 6">UCM B-321</strain>
    </source>
</reference>
<dbReference type="PATRIC" id="fig|226910.6.peg.4725"/>
<sequence length="222" mass="24394">MNSVATPLPFTARHAFAQPLGPACCAETLYAQVFEDILERQFADGLSEDALIRAYGAGRSQVRRVMTRLARQQVIVTRPNQRARVAEPDAEQIRQTLQARRLAETSVIPLACARAAGLTFEPLRALVARERQSTEGGRRSTATRLGGEFHLELARMAGNAPLANFLGALVPLTGLALAQHSTRLEDWRAREAIVNALENGNARAAIERMSDYLDRLAVMLFC</sequence>
<dbReference type="SUPFAM" id="SSF46785">
    <property type="entry name" value="Winged helix' DNA-binding domain"/>
    <property type="match status" value="1"/>
</dbReference>
<keyword evidence="1" id="KW-0805">Transcription regulation</keyword>
<dbReference type="InterPro" id="IPR036388">
    <property type="entry name" value="WH-like_DNA-bd_sf"/>
</dbReference>
<feature type="domain" description="GntR C-terminal" evidence="4">
    <location>
        <begin position="95"/>
        <end position="215"/>
    </location>
</feature>
<dbReference type="PANTHER" id="PTHR43537">
    <property type="entry name" value="TRANSCRIPTIONAL REGULATOR, GNTR FAMILY"/>
    <property type="match status" value="1"/>
</dbReference>
<comment type="caution">
    <text evidence="5">The sequence shown here is derived from an EMBL/GenBank/DDBJ whole genome shotgun (WGS) entry which is preliminary data.</text>
</comment>
<dbReference type="Pfam" id="PF07729">
    <property type="entry name" value="FCD"/>
    <property type="match status" value="1"/>
</dbReference>
<dbReference type="Pfam" id="PF00392">
    <property type="entry name" value="GntR"/>
    <property type="match status" value="1"/>
</dbReference>
<dbReference type="PANTHER" id="PTHR43537:SF53">
    <property type="entry name" value="HTH-TYPE TRANSCRIPTIONAL REPRESSOR NANR"/>
    <property type="match status" value="1"/>
</dbReference>
<evidence type="ECO:0000259" key="4">
    <source>
        <dbReference type="SMART" id="SM00895"/>
    </source>
</evidence>
<dbReference type="SMART" id="SM00895">
    <property type="entry name" value="FCD"/>
    <property type="match status" value="1"/>
</dbReference>
<gene>
    <name evidence="5" type="ORF">UCMB321_4735</name>
</gene>
<dbReference type="Proteomes" id="UP000031535">
    <property type="component" value="Unassembled WGS sequence"/>
</dbReference>
<keyword evidence="3" id="KW-0804">Transcription</keyword>
<dbReference type="Gene3D" id="1.10.10.10">
    <property type="entry name" value="Winged helix-like DNA-binding domain superfamily/Winged helix DNA-binding domain"/>
    <property type="match status" value="1"/>
</dbReference>
<dbReference type="InterPro" id="IPR000524">
    <property type="entry name" value="Tscrpt_reg_HTH_GntR"/>
</dbReference>
<evidence type="ECO:0000256" key="2">
    <source>
        <dbReference type="ARBA" id="ARBA00023125"/>
    </source>
</evidence>
<evidence type="ECO:0000256" key="1">
    <source>
        <dbReference type="ARBA" id="ARBA00023015"/>
    </source>
</evidence>
<organism evidence="5 6">
    <name type="scientific">Pseudomonas batumici</name>
    <dbReference type="NCBI Taxonomy" id="226910"/>
    <lineage>
        <taxon>Bacteria</taxon>
        <taxon>Pseudomonadati</taxon>
        <taxon>Pseudomonadota</taxon>
        <taxon>Gammaproteobacteria</taxon>
        <taxon>Pseudomonadales</taxon>
        <taxon>Pseudomonadaceae</taxon>
        <taxon>Pseudomonas</taxon>
    </lineage>
</organism>
<dbReference type="GO" id="GO:0003677">
    <property type="term" value="F:DNA binding"/>
    <property type="evidence" value="ECO:0007669"/>
    <property type="project" value="UniProtKB-KW"/>
</dbReference>
<name>A0A0C2ES40_9PSED</name>
<dbReference type="EMBL" id="JXDG01000061">
    <property type="protein sequence ID" value="KIH81493.1"/>
    <property type="molecule type" value="Genomic_DNA"/>
</dbReference>
<dbReference type="Gene3D" id="1.20.120.530">
    <property type="entry name" value="GntR ligand-binding domain-like"/>
    <property type="match status" value="1"/>
</dbReference>
<accession>A0A0C2ES40</accession>
<dbReference type="InterPro" id="IPR036390">
    <property type="entry name" value="WH_DNA-bd_sf"/>
</dbReference>
<dbReference type="AlphaFoldDB" id="A0A0C2ES40"/>
<evidence type="ECO:0000313" key="6">
    <source>
        <dbReference type="Proteomes" id="UP000031535"/>
    </source>
</evidence>
<proteinExistence type="predicted"/>
<keyword evidence="6" id="KW-1185">Reference proteome</keyword>
<dbReference type="InterPro" id="IPR008920">
    <property type="entry name" value="TF_FadR/GntR_C"/>
</dbReference>
<evidence type="ECO:0000313" key="5">
    <source>
        <dbReference type="EMBL" id="KIH81493.1"/>
    </source>
</evidence>
<protein>
    <submittedName>
        <fullName evidence="5">Transcriptional regulator, GntR family</fullName>
    </submittedName>
</protein>
<keyword evidence="2" id="KW-0238">DNA-binding</keyword>
<dbReference type="OrthoDB" id="5243844at2"/>
<dbReference type="RefSeq" id="WP_040071102.1">
    <property type="nucleotide sequence ID" value="NZ_JXDG01000061.1"/>
</dbReference>
<dbReference type="GO" id="GO:0003700">
    <property type="term" value="F:DNA-binding transcription factor activity"/>
    <property type="evidence" value="ECO:0007669"/>
    <property type="project" value="InterPro"/>
</dbReference>
<dbReference type="STRING" id="226910.UCMB321_4735"/>
<dbReference type="InterPro" id="IPR011711">
    <property type="entry name" value="GntR_C"/>
</dbReference>
<evidence type="ECO:0000256" key="3">
    <source>
        <dbReference type="ARBA" id="ARBA00023163"/>
    </source>
</evidence>